<reference evidence="2" key="1">
    <citation type="journal article" date="2019" name="Int. J. Syst. Evol. Microbiol.">
        <title>The Global Catalogue of Microorganisms (GCM) 10K type strain sequencing project: providing services to taxonomists for standard genome sequencing and annotation.</title>
        <authorList>
            <consortium name="The Broad Institute Genomics Platform"/>
            <consortium name="The Broad Institute Genome Sequencing Center for Infectious Disease"/>
            <person name="Wu L."/>
            <person name="Ma J."/>
        </authorList>
    </citation>
    <scope>NUCLEOTIDE SEQUENCE [LARGE SCALE GENOMIC DNA]</scope>
    <source>
        <strain evidence="2">JCM 16013</strain>
    </source>
</reference>
<proteinExistence type="predicted"/>
<evidence type="ECO:0000313" key="1">
    <source>
        <dbReference type="EMBL" id="GAA1994128.1"/>
    </source>
</evidence>
<evidence type="ECO:0000313" key="2">
    <source>
        <dbReference type="Proteomes" id="UP001499854"/>
    </source>
</evidence>
<dbReference type="EMBL" id="BAAAQM010000051">
    <property type="protein sequence ID" value="GAA1994128.1"/>
    <property type="molecule type" value="Genomic_DNA"/>
</dbReference>
<protein>
    <submittedName>
        <fullName evidence="1">Uncharacterized protein</fullName>
    </submittedName>
</protein>
<accession>A0ABP5E9R6</accession>
<dbReference type="RefSeq" id="WP_344661272.1">
    <property type="nucleotide sequence ID" value="NZ_BAAAQM010000051.1"/>
</dbReference>
<sequence>MIPAPFRGSWCATDLGDHRPCRYTYERYPIESVPPLDEKSFTGDFAWRGDLGDVLDGQMAAMDSLGTDLAEAGLSLPTDFVTYMTRSNLYRCLDEVSGTCCWTSLSTPLPSPIEPDARMVRFFRDQQDCVLWYLYLRPDGDSFVVHSYRDIEWEAEVGSSGDADEIENLPDFDNDLDYEVFWCAPTVEIFAYRFWTESVLQLALHGERPIEDLDEAQLAYLNHYAQASGRSR</sequence>
<comment type="caution">
    <text evidence="1">The sequence shown here is derived from an EMBL/GenBank/DDBJ whole genome shotgun (WGS) entry which is preliminary data.</text>
</comment>
<gene>
    <name evidence="1" type="ORF">GCM10009838_67970</name>
</gene>
<name>A0ABP5E9R6_9ACTN</name>
<dbReference type="Proteomes" id="UP001499854">
    <property type="component" value="Unassembled WGS sequence"/>
</dbReference>
<keyword evidence="2" id="KW-1185">Reference proteome</keyword>
<organism evidence="1 2">
    <name type="scientific">Catenulispora subtropica</name>
    <dbReference type="NCBI Taxonomy" id="450798"/>
    <lineage>
        <taxon>Bacteria</taxon>
        <taxon>Bacillati</taxon>
        <taxon>Actinomycetota</taxon>
        <taxon>Actinomycetes</taxon>
        <taxon>Catenulisporales</taxon>
        <taxon>Catenulisporaceae</taxon>
        <taxon>Catenulispora</taxon>
    </lineage>
</organism>